<feature type="compositionally biased region" description="Low complexity" evidence="1">
    <location>
        <begin position="639"/>
        <end position="679"/>
    </location>
</feature>
<dbReference type="OrthoDB" id="9996127at2759"/>
<feature type="region of interest" description="Disordered" evidence="1">
    <location>
        <begin position="1003"/>
        <end position="1043"/>
    </location>
</feature>
<dbReference type="Pfam" id="PF15907">
    <property type="entry name" value="Itfg2"/>
    <property type="match status" value="2"/>
</dbReference>
<feature type="region of interest" description="Disordered" evidence="1">
    <location>
        <begin position="387"/>
        <end position="448"/>
    </location>
</feature>
<dbReference type="AlphaFoldDB" id="A0A1X2HCZ8"/>
<feature type="compositionally biased region" description="Polar residues" evidence="1">
    <location>
        <begin position="214"/>
        <end position="225"/>
    </location>
</feature>
<dbReference type="PANTHER" id="PTHR16317">
    <property type="entry name" value="INTEGRIN ALPHA REPEAT DOMAIN-CONTAINING"/>
    <property type="match status" value="1"/>
</dbReference>
<protein>
    <submittedName>
        <fullName evidence="2">Uncharacterized protein</fullName>
    </submittedName>
</protein>
<name>A0A1X2HCZ8_SYNRA</name>
<gene>
    <name evidence="2" type="ORF">BCR43DRAFT_563934</name>
</gene>
<dbReference type="STRING" id="13706.A0A1X2HCZ8"/>
<reference evidence="2 3" key="1">
    <citation type="submission" date="2016-07" db="EMBL/GenBank/DDBJ databases">
        <title>Pervasive Adenine N6-methylation of Active Genes in Fungi.</title>
        <authorList>
            <consortium name="DOE Joint Genome Institute"/>
            <person name="Mondo S.J."/>
            <person name="Dannebaum R.O."/>
            <person name="Kuo R.C."/>
            <person name="Labutti K."/>
            <person name="Haridas S."/>
            <person name="Kuo A."/>
            <person name="Salamov A."/>
            <person name="Ahrendt S.R."/>
            <person name="Lipzen A."/>
            <person name="Sullivan W."/>
            <person name="Andreopoulos W.B."/>
            <person name="Clum A."/>
            <person name="Lindquist E."/>
            <person name="Daum C."/>
            <person name="Ramamoorthy G.K."/>
            <person name="Gryganskyi A."/>
            <person name="Culley D."/>
            <person name="Magnuson J.K."/>
            <person name="James T.Y."/>
            <person name="O'Malley M.A."/>
            <person name="Stajich J.E."/>
            <person name="Spatafora J.W."/>
            <person name="Visel A."/>
            <person name="Grigoriev I.V."/>
        </authorList>
    </citation>
    <scope>NUCLEOTIDE SEQUENCE [LARGE SCALE GENOMIC DNA]</scope>
    <source>
        <strain evidence="2 3">NRRL 2496</strain>
    </source>
</reference>
<feature type="compositionally biased region" description="Basic and acidic residues" evidence="1">
    <location>
        <begin position="423"/>
        <end position="443"/>
    </location>
</feature>
<feature type="compositionally biased region" description="Acidic residues" evidence="1">
    <location>
        <begin position="743"/>
        <end position="765"/>
    </location>
</feature>
<feature type="compositionally biased region" description="Basic and acidic residues" evidence="1">
    <location>
        <begin position="692"/>
        <end position="736"/>
    </location>
</feature>
<feature type="compositionally biased region" description="Polar residues" evidence="1">
    <location>
        <begin position="390"/>
        <end position="403"/>
    </location>
</feature>
<feature type="compositionally biased region" description="Polar residues" evidence="1">
    <location>
        <begin position="280"/>
        <end position="289"/>
    </location>
</feature>
<dbReference type="GO" id="GO:0032006">
    <property type="term" value="P:regulation of TOR signaling"/>
    <property type="evidence" value="ECO:0007669"/>
    <property type="project" value="TreeGrafter"/>
</dbReference>
<feature type="region of interest" description="Disordered" evidence="1">
    <location>
        <begin position="142"/>
        <end position="162"/>
    </location>
</feature>
<feature type="compositionally biased region" description="Low complexity" evidence="1">
    <location>
        <begin position="1023"/>
        <end position="1034"/>
    </location>
</feature>
<evidence type="ECO:0000313" key="2">
    <source>
        <dbReference type="EMBL" id="ORY96683.1"/>
    </source>
</evidence>
<sequence length="1043" mass="115084">MRTISLVNRLKWSFSGNMNPHALVLGDVDNDGYNEFVIGNLSGDLAIFKGECSQGLPTFMCRGLGTITCIAVGDVRNCGKNSVVCINAEGHAHIFDIPRQHPVENEHNTTSGEDYLRHQQQARRGSDTSSIRAFRRLMATTTGESEQIARDTASGIPGHRTSSIYDLQKPNLTLKVPVNVNKILIADVDGDTLNEIILARTDRILHAFQLASSPDANNNFQTENPQAPRGFHTPSLASASTSASSSNTHKQQAQAPAASLQSSLSNISGSNKDKTKAAPPSTSKRSSLVDSKDKSNVLRKGMAWSTSSKQKSSTDAASQQKQKQEQQQQQTNPEKMYLLDKDIWVFDGQITSLSTTMHPTKPNEPILLVAQPGNTFTIIDCEGNRFNPDMTPQYSQRAQYTQYHRQKRRSVYGQSATAASSDVRSDDAKKNEDDLELTPKAREGPFSNFKRATRTIRTFLQRGSMREEEASVVPPELEADNLVVSCEEGGTSKIRDISGNEFKRSNFVVPNWPVVDGDDIIGDEENGAVATEIVIGQRHPTVIDPETGEMCKEDDGSQVGMLSMDGKFTIYDLRKQEVSQHDLFVTHKLFSLATLDISCNSSLHNTPGIATPISLHPSYHSPNGSPHLRFPSPSTAAESYSSFNGNNTNNHNSNNNNHKNEPMSSGASPALSSSSRLSRVTTNASNANPDVRPAENHLGDQRSSSRGELEVAPDVLERVPSKTEESLKGDVSRRESLSSTLESDLEDEDDLWSEDDESETDEEAYPESDLFVACAWNGVTYLIDWSKRLMDDEENDAKNKIKFQLVKFAFEGRVCAFTAGLYAVTPGRHVPCLFYVDFEDQIFVYYDVRVSPGPVSGFIDNIDDDIEEALERIVGFESEIKALVHSNVPATSQGESDTDDELIDLGDGWKGALDGNVMFDDGALSKHRQGGSPEEILEDILDTEQLDLAEFIHECLYDSEDLRDRLEEQIMALEKKRVSHHHHHQLSDGMDLRRLSDLNITLEPSRDSADSASETDGLLRPPSQASSFSNSSLNNDREGVFED</sequence>
<comment type="caution">
    <text evidence="2">The sequence shown here is derived from an EMBL/GenBank/DDBJ whole genome shotgun (WGS) entry which is preliminary data.</text>
</comment>
<dbReference type="InParanoid" id="A0A1X2HCZ8"/>
<feature type="compositionally biased region" description="Polar residues" evidence="1">
    <location>
        <begin position="412"/>
        <end position="422"/>
    </location>
</feature>
<keyword evidence="3" id="KW-1185">Reference proteome</keyword>
<dbReference type="Proteomes" id="UP000242180">
    <property type="component" value="Unassembled WGS sequence"/>
</dbReference>
<dbReference type="InterPro" id="IPR028994">
    <property type="entry name" value="Integrin_alpha_N"/>
</dbReference>
<dbReference type="OMA" id="VTYLIDW"/>
<evidence type="ECO:0000256" key="1">
    <source>
        <dbReference type="SAM" id="MobiDB-lite"/>
    </source>
</evidence>
<evidence type="ECO:0000313" key="3">
    <source>
        <dbReference type="Proteomes" id="UP000242180"/>
    </source>
</evidence>
<dbReference type="EMBL" id="MCGN01000005">
    <property type="protein sequence ID" value="ORY96683.1"/>
    <property type="molecule type" value="Genomic_DNA"/>
</dbReference>
<organism evidence="2 3">
    <name type="scientific">Syncephalastrum racemosum</name>
    <name type="common">Filamentous fungus</name>
    <dbReference type="NCBI Taxonomy" id="13706"/>
    <lineage>
        <taxon>Eukaryota</taxon>
        <taxon>Fungi</taxon>
        <taxon>Fungi incertae sedis</taxon>
        <taxon>Mucoromycota</taxon>
        <taxon>Mucoromycotina</taxon>
        <taxon>Mucoromycetes</taxon>
        <taxon>Mucorales</taxon>
        <taxon>Syncephalastraceae</taxon>
        <taxon>Syncephalastrum</taxon>
    </lineage>
</organism>
<feature type="compositionally biased region" description="Low complexity" evidence="1">
    <location>
        <begin position="319"/>
        <end position="330"/>
    </location>
</feature>
<feature type="compositionally biased region" description="Polar residues" evidence="1">
    <location>
        <begin position="304"/>
        <end position="318"/>
    </location>
</feature>
<dbReference type="SUPFAM" id="SSF69318">
    <property type="entry name" value="Integrin alpha N-terminal domain"/>
    <property type="match status" value="1"/>
</dbReference>
<feature type="compositionally biased region" description="Low complexity" evidence="1">
    <location>
        <begin position="235"/>
        <end position="270"/>
    </location>
</feature>
<dbReference type="InterPro" id="IPR031793">
    <property type="entry name" value="KICSTOR_ITFG2"/>
</dbReference>
<feature type="region of interest" description="Disordered" evidence="1">
    <location>
        <begin position="214"/>
        <end position="334"/>
    </location>
</feature>
<proteinExistence type="predicted"/>
<accession>A0A1X2HCZ8</accession>
<dbReference type="PANTHER" id="PTHR16317:SF1">
    <property type="entry name" value="KICSTOR COMPLEX PROTEIN ITFG2"/>
    <property type="match status" value="1"/>
</dbReference>
<feature type="region of interest" description="Disordered" evidence="1">
    <location>
        <begin position="620"/>
        <end position="765"/>
    </location>
</feature>